<reference evidence="2" key="1">
    <citation type="journal article" date="2023" name="GigaByte">
        <title>Genome assembly of the bearded iris, Iris pallida Lam.</title>
        <authorList>
            <person name="Bruccoleri R.E."/>
            <person name="Oakeley E.J."/>
            <person name="Faust A.M.E."/>
            <person name="Altorfer M."/>
            <person name="Dessus-Babus S."/>
            <person name="Burckhardt D."/>
            <person name="Oertli M."/>
            <person name="Naumann U."/>
            <person name="Petersen F."/>
            <person name="Wong J."/>
        </authorList>
    </citation>
    <scope>NUCLEOTIDE SEQUENCE</scope>
    <source>
        <strain evidence="2">GSM-AAB239-AS_SAM_17_03QT</strain>
    </source>
</reference>
<sequence>MVQNASAGMPSSSATSSAKLISQLYTTQVTPGGPPPPPRRANKISLNGAEQVAAYATQPFETCCFFLLLLRDVGGTATPSGMTSYLKSSSPARASGPPEERRMDRWLDRVWTKVT</sequence>
<proteinExistence type="predicted"/>
<keyword evidence="3" id="KW-1185">Reference proteome</keyword>
<comment type="caution">
    <text evidence="2">The sequence shown here is derived from an EMBL/GenBank/DDBJ whole genome shotgun (WGS) entry which is preliminary data.</text>
</comment>
<protein>
    <submittedName>
        <fullName evidence="2">7-deoxyloganetin glucosyltransferase-like</fullName>
    </submittedName>
</protein>
<evidence type="ECO:0000313" key="3">
    <source>
        <dbReference type="Proteomes" id="UP001140949"/>
    </source>
</evidence>
<feature type="region of interest" description="Disordered" evidence="1">
    <location>
        <begin position="80"/>
        <end position="101"/>
    </location>
</feature>
<name>A0AAX6HRS1_IRIPA</name>
<evidence type="ECO:0000313" key="2">
    <source>
        <dbReference type="EMBL" id="KAJ6843508.1"/>
    </source>
</evidence>
<feature type="compositionally biased region" description="Polar residues" evidence="1">
    <location>
        <begin position="80"/>
        <end position="92"/>
    </location>
</feature>
<dbReference type="EMBL" id="JANAVB010007199">
    <property type="protein sequence ID" value="KAJ6843508.1"/>
    <property type="molecule type" value="Genomic_DNA"/>
</dbReference>
<evidence type="ECO:0000256" key="1">
    <source>
        <dbReference type="SAM" id="MobiDB-lite"/>
    </source>
</evidence>
<organism evidence="2 3">
    <name type="scientific">Iris pallida</name>
    <name type="common">Sweet iris</name>
    <dbReference type="NCBI Taxonomy" id="29817"/>
    <lineage>
        <taxon>Eukaryota</taxon>
        <taxon>Viridiplantae</taxon>
        <taxon>Streptophyta</taxon>
        <taxon>Embryophyta</taxon>
        <taxon>Tracheophyta</taxon>
        <taxon>Spermatophyta</taxon>
        <taxon>Magnoliopsida</taxon>
        <taxon>Liliopsida</taxon>
        <taxon>Asparagales</taxon>
        <taxon>Iridaceae</taxon>
        <taxon>Iridoideae</taxon>
        <taxon>Irideae</taxon>
        <taxon>Iris</taxon>
    </lineage>
</organism>
<accession>A0AAX6HRS1</accession>
<dbReference type="Proteomes" id="UP001140949">
    <property type="component" value="Unassembled WGS sequence"/>
</dbReference>
<dbReference type="AlphaFoldDB" id="A0AAX6HRS1"/>
<reference evidence="2" key="2">
    <citation type="submission" date="2023-04" db="EMBL/GenBank/DDBJ databases">
        <authorList>
            <person name="Bruccoleri R.E."/>
            <person name="Oakeley E.J."/>
            <person name="Faust A.-M."/>
            <person name="Dessus-Babus S."/>
            <person name="Altorfer M."/>
            <person name="Burckhardt D."/>
            <person name="Oertli M."/>
            <person name="Naumann U."/>
            <person name="Petersen F."/>
            <person name="Wong J."/>
        </authorList>
    </citation>
    <scope>NUCLEOTIDE SEQUENCE</scope>
    <source>
        <strain evidence="2">GSM-AAB239-AS_SAM_17_03QT</strain>
        <tissue evidence="2">Leaf</tissue>
    </source>
</reference>
<gene>
    <name evidence="2" type="ORF">M6B38_296975</name>
</gene>
<feature type="region of interest" description="Disordered" evidence="1">
    <location>
        <begin position="23"/>
        <end position="43"/>
    </location>
</feature>